<feature type="domain" description="Non-reducing end beta-L-arabinofuranosidase-like GH127 middle" evidence="3">
    <location>
        <begin position="460"/>
        <end position="523"/>
    </location>
</feature>
<evidence type="ECO:0000259" key="4">
    <source>
        <dbReference type="Pfam" id="PF20737"/>
    </source>
</evidence>
<dbReference type="Pfam" id="PF20737">
    <property type="entry name" value="Glyco_hydro127C"/>
    <property type="match status" value="1"/>
</dbReference>
<dbReference type="Pfam" id="PF07944">
    <property type="entry name" value="Beta-AFase-like_GH127_cat"/>
    <property type="match status" value="1"/>
</dbReference>
<dbReference type="PANTHER" id="PTHR43465">
    <property type="entry name" value="DUF1680 DOMAIN PROTEIN (AFU_ORTHOLOGUE AFUA_1G08910)"/>
    <property type="match status" value="1"/>
</dbReference>
<proteinExistence type="predicted"/>
<dbReference type="Proteomes" id="UP000254866">
    <property type="component" value="Unassembled WGS sequence"/>
</dbReference>
<organism evidence="5 6">
    <name type="scientific">Venustampulla echinocandica</name>
    <dbReference type="NCBI Taxonomy" id="2656787"/>
    <lineage>
        <taxon>Eukaryota</taxon>
        <taxon>Fungi</taxon>
        <taxon>Dikarya</taxon>
        <taxon>Ascomycota</taxon>
        <taxon>Pezizomycotina</taxon>
        <taxon>Leotiomycetes</taxon>
        <taxon>Helotiales</taxon>
        <taxon>Pleuroascaceae</taxon>
        <taxon>Venustampulla</taxon>
    </lineage>
</organism>
<gene>
    <name evidence="5" type="ORF">BP5553_05757</name>
</gene>
<dbReference type="InterPro" id="IPR012878">
    <property type="entry name" value="Beta-AFase-like_GH127_cat"/>
</dbReference>
<dbReference type="Pfam" id="PF20736">
    <property type="entry name" value="Glyco_hydro127M"/>
    <property type="match status" value="1"/>
</dbReference>
<feature type="region of interest" description="Disordered" evidence="1">
    <location>
        <begin position="270"/>
        <end position="294"/>
    </location>
</feature>
<keyword evidence="6" id="KW-1185">Reference proteome</keyword>
<reference evidence="5 6" key="1">
    <citation type="journal article" date="2018" name="IMA Fungus">
        <title>IMA Genome-F 9: Draft genome sequence of Annulohypoxylon stygium, Aspergillus mulundensis, Berkeleyomyces basicola (syn. Thielaviopsis basicola), Ceratocystis smalleyi, two Cercospora beticola strains, Coleophoma cylindrospora, Fusarium fracticaudum, Phialophora cf. hyalina, and Morchella septimelata.</title>
        <authorList>
            <person name="Wingfield B.D."/>
            <person name="Bills G.F."/>
            <person name="Dong Y."/>
            <person name="Huang W."/>
            <person name="Nel W.J."/>
            <person name="Swalarsk-Parry B.S."/>
            <person name="Vaghefi N."/>
            <person name="Wilken P.M."/>
            <person name="An Z."/>
            <person name="de Beer Z.W."/>
            <person name="De Vos L."/>
            <person name="Chen L."/>
            <person name="Duong T.A."/>
            <person name="Gao Y."/>
            <person name="Hammerbacher A."/>
            <person name="Kikkert J.R."/>
            <person name="Li Y."/>
            <person name="Li H."/>
            <person name="Li K."/>
            <person name="Li Q."/>
            <person name="Liu X."/>
            <person name="Ma X."/>
            <person name="Naidoo K."/>
            <person name="Pethybridge S.J."/>
            <person name="Sun J."/>
            <person name="Steenkamp E.T."/>
            <person name="van der Nest M.A."/>
            <person name="van Wyk S."/>
            <person name="Wingfield M.J."/>
            <person name="Xiong C."/>
            <person name="Yue Q."/>
            <person name="Zhang X."/>
        </authorList>
    </citation>
    <scope>NUCLEOTIDE SEQUENCE [LARGE SCALE GENOMIC DNA]</scope>
    <source>
        <strain evidence="5 6">BP 5553</strain>
    </source>
</reference>
<feature type="compositionally biased region" description="Low complexity" evidence="1">
    <location>
        <begin position="283"/>
        <end position="294"/>
    </location>
</feature>
<dbReference type="AlphaFoldDB" id="A0A370TLL0"/>
<dbReference type="PANTHER" id="PTHR43465:SF2">
    <property type="entry name" value="DUF1680 DOMAIN PROTEIN (AFU_ORTHOLOGUE AFUA_1G08910)"/>
    <property type="match status" value="1"/>
</dbReference>
<feature type="compositionally biased region" description="Polar residues" evidence="1">
    <location>
        <begin position="270"/>
        <end position="282"/>
    </location>
</feature>
<evidence type="ECO:0000259" key="3">
    <source>
        <dbReference type="Pfam" id="PF20736"/>
    </source>
</evidence>
<protein>
    <recommendedName>
        <fullName evidence="7">DUF1680-domain-containing protein</fullName>
    </recommendedName>
</protein>
<dbReference type="SUPFAM" id="SSF48208">
    <property type="entry name" value="Six-hairpin glycosidases"/>
    <property type="match status" value="1"/>
</dbReference>
<dbReference type="STRING" id="2656787.A0A370TLL0"/>
<dbReference type="InterPro" id="IPR049046">
    <property type="entry name" value="Beta-AFase-like_GH127_middle"/>
</dbReference>
<evidence type="ECO:0000313" key="5">
    <source>
        <dbReference type="EMBL" id="RDL36405.1"/>
    </source>
</evidence>
<dbReference type="GO" id="GO:0005975">
    <property type="term" value="P:carbohydrate metabolic process"/>
    <property type="evidence" value="ECO:0007669"/>
    <property type="project" value="InterPro"/>
</dbReference>
<dbReference type="InterPro" id="IPR008928">
    <property type="entry name" value="6-hairpin_glycosidase_sf"/>
</dbReference>
<evidence type="ECO:0000256" key="1">
    <source>
        <dbReference type="SAM" id="MobiDB-lite"/>
    </source>
</evidence>
<dbReference type="InterPro" id="IPR049174">
    <property type="entry name" value="Beta-AFase-like"/>
</dbReference>
<dbReference type="GeneID" id="43598606"/>
<dbReference type="OrthoDB" id="654211at2759"/>
<dbReference type="InterPro" id="IPR049049">
    <property type="entry name" value="Beta-AFase-like_GH127_C"/>
</dbReference>
<name>A0A370TLL0_9HELO</name>
<comment type="caution">
    <text evidence="5">The sequence shown here is derived from an EMBL/GenBank/DDBJ whole genome shotgun (WGS) entry which is preliminary data.</text>
</comment>
<accession>A0A370TLL0</accession>
<feature type="domain" description="Non-reducing end beta-L-arabinofuranosidase-like GH127 catalytic" evidence="2">
    <location>
        <begin position="114"/>
        <end position="441"/>
    </location>
</feature>
<feature type="domain" description="Non-reducing end beta-L-arabinofuranosidase-like GH127 C-terminal" evidence="4">
    <location>
        <begin position="560"/>
        <end position="685"/>
    </location>
</feature>
<dbReference type="EMBL" id="NPIC01000004">
    <property type="protein sequence ID" value="RDL36405.1"/>
    <property type="molecule type" value="Genomic_DNA"/>
</dbReference>
<sequence>MAYPQQSSIQTTFAPFSFWNRRRTVVRKNTLLYQLSVLKKTGRYDAFRLKWHPIYDDEDPLNWPVPKHLFWDSDVAKWIESACYFLREEHDKEIDDAVQELVEMIGKAQQPDGYNAGHLIEAAYIHHLHYQNDLLLRPITKYISLLSQTFGPGPHQIHGYPGHPEIELALLRLYSITHEPTHLSLARYFITERGNPHGVDGKHFYSAEAEKRGEKLMERQNPWPKCRSFWYMQAHKPILEQDSVEGHSVRAMYLLTAVADLVRLDEESKNYSGNANGNDSAITTPNGGTQTTATPYRDPLHRLWHNMINKKMYLTGGIGAIHQWEGFGIDYFLPQGTSSGGCYAETCASIGVMMLAERLLQIDLDGKYADVMELCLYNAVLTAMSLDGTKFTYVNQLASSEDEEGGKDGGAGDGGNGGSSLSKREAWFEVACCPPNVCRTMGILGGYVWSHGEDEGGVFVNVHLYTSASLEFQAGGGQKKVELKQESNWPWEGDVKFELKTSSDIPVTIRLRIPAWAEGYEISPSLPSATTIQKGYLTLPPSYTSHHRTFTLSISGFTPRLIRPHPYTASDIVAVARGPIVYCVEDVDNPWVTNHFRDVAIDTSVPLRLLEVGEKIGGKEEEEYVAIKAPGAGVLLEKEAEEWTLFGGGKKGGDGKDKEEEGRRDLVFVPYYARANRGGKGMMRVGLRVMR</sequence>
<evidence type="ECO:0008006" key="7">
    <source>
        <dbReference type="Google" id="ProtNLM"/>
    </source>
</evidence>
<dbReference type="RefSeq" id="XP_031869061.1">
    <property type="nucleotide sequence ID" value="XM_032014380.1"/>
</dbReference>
<evidence type="ECO:0000313" key="6">
    <source>
        <dbReference type="Proteomes" id="UP000254866"/>
    </source>
</evidence>
<evidence type="ECO:0000259" key="2">
    <source>
        <dbReference type="Pfam" id="PF07944"/>
    </source>
</evidence>